<organism evidence="1 2">
    <name type="scientific">Xanthobacter tagetidis</name>
    <dbReference type="NCBI Taxonomy" id="60216"/>
    <lineage>
        <taxon>Bacteria</taxon>
        <taxon>Pseudomonadati</taxon>
        <taxon>Pseudomonadota</taxon>
        <taxon>Alphaproteobacteria</taxon>
        <taxon>Hyphomicrobiales</taxon>
        <taxon>Xanthobacteraceae</taxon>
        <taxon>Xanthobacter</taxon>
    </lineage>
</organism>
<evidence type="ECO:0000313" key="2">
    <source>
        <dbReference type="Proteomes" id="UP000269692"/>
    </source>
</evidence>
<reference evidence="1 2" key="1">
    <citation type="submission" date="2018-10" db="EMBL/GenBank/DDBJ databases">
        <title>Xanthobacter tagetidis genome sequencing and assembly.</title>
        <authorList>
            <person name="Maclea K.S."/>
            <person name="Goen A.E."/>
            <person name="Fatima S.A."/>
        </authorList>
    </citation>
    <scope>NUCLEOTIDE SEQUENCE [LARGE SCALE GENOMIC DNA]</scope>
    <source>
        <strain evidence="1 2">ATCC 700314</strain>
    </source>
</reference>
<dbReference type="AlphaFoldDB" id="A0A3L7A2K3"/>
<protein>
    <submittedName>
        <fullName evidence="1">Uncharacterized protein</fullName>
    </submittedName>
</protein>
<sequence>MTEPETPADDMVTLTLPRDAAIVAFDVIARLADPPDAELQSARFGHPAEPAALWTLVAAFEQVLSAPFAEDYRGELEAARARLFQEITGEDIAEGS</sequence>
<proteinExistence type="predicted"/>
<evidence type="ECO:0000313" key="1">
    <source>
        <dbReference type="EMBL" id="RLP74215.1"/>
    </source>
</evidence>
<accession>A0A3L7A2K3</accession>
<dbReference type="RefSeq" id="WP_121624995.1">
    <property type="nucleotide sequence ID" value="NZ_JACIIW010000007.1"/>
</dbReference>
<dbReference type="EMBL" id="RCTF01000020">
    <property type="protein sequence ID" value="RLP74215.1"/>
    <property type="molecule type" value="Genomic_DNA"/>
</dbReference>
<comment type="caution">
    <text evidence="1">The sequence shown here is derived from an EMBL/GenBank/DDBJ whole genome shotgun (WGS) entry which is preliminary data.</text>
</comment>
<dbReference type="Proteomes" id="UP000269692">
    <property type="component" value="Unassembled WGS sequence"/>
</dbReference>
<gene>
    <name evidence="1" type="ORF">D9R14_19350</name>
</gene>
<keyword evidence="2" id="KW-1185">Reference proteome</keyword>
<name>A0A3L7A2K3_9HYPH</name>
<dbReference type="OrthoDB" id="8456361at2"/>